<gene>
    <name evidence="2" type="ORF">AXFE_17730</name>
    <name evidence="1" type="ORF">AXFE_33320</name>
</gene>
<reference evidence="2 3" key="1">
    <citation type="submission" date="2015-01" db="EMBL/GenBank/DDBJ databases">
        <title>Draft genome of the acidophilic iron oxidizer Acidithrix ferrooxidans strain Py-F3.</title>
        <authorList>
            <person name="Poehlein A."/>
            <person name="Eisen S."/>
            <person name="Schloemann M."/>
            <person name="Johnson B.D."/>
            <person name="Daniel R."/>
            <person name="Muehling M."/>
        </authorList>
    </citation>
    <scope>NUCLEOTIDE SEQUENCE [LARGE SCALE GENOMIC DNA]</scope>
    <source>
        <strain evidence="2 3">Py-F3</strain>
    </source>
</reference>
<sequence>MGVIELWTIATQTKVEMWKTLRVYAQSNDLRPQAQQPVATTHKKE</sequence>
<evidence type="ECO:0000313" key="3">
    <source>
        <dbReference type="Proteomes" id="UP000032360"/>
    </source>
</evidence>
<dbReference type="EMBL" id="JXYS01000047">
    <property type="protein sequence ID" value="KJF17358.1"/>
    <property type="molecule type" value="Genomic_DNA"/>
</dbReference>
<dbReference type="Proteomes" id="UP000032360">
    <property type="component" value="Unassembled WGS sequence"/>
</dbReference>
<evidence type="ECO:0000313" key="1">
    <source>
        <dbReference type="EMBL" id="KJF15812.1"/>
    </source>
</evidence>
<accession>A0A0D8HHH6</accession>
<comment type="caution">
    <text evidence="2">The sequence shown here is derived from an EMBL/GenBank/DDBJ whole genome shotgun (WGS) entry which is preliminary data.</text>
</comment>
<name>A0A0D8HHH6_9ACTN</name>
<evidence type="ECO:0000313" key="2">
    <source>
        <dbReference type="EMBL" id="KJF17358.1"/>
    </source>
</evidence>
<dbReference type="EMBL" id="JXYS01000118">
    <property type="protein sequence ID" value="KJF15812.1"/>
    <property type="molecule type" value="Genomic_DNA"/>
</dbReference>
<protein>
    <submittedName>
        <fullName evidence="2">Uncharacterized protein</fullName>
    </submittedName>
</protein>
<proteinExistence type="predicted"/>
<organism evidence="2 3">
    <name type="scientific">Acidithrix ferrooxidans</name>
    <dbReference type="NCBI Taxonomy" id="1280514"/>
    <lineage>
        <taxon>Bacteria</taxon>
        <taxon>Bacillati</taxon>
        <taxon>Actinomycetota</taxon>
        <taxon>Acidimicrobiia</taxon>
        <taxon>Acidimicrobiales</taxon>
        <taxon>Acidimicrobiaceae</taxon>
        <taxon>Acidithrix</taxon>
    </lineage>
</organism>
<dbReference type="AlphaFoldDB" id="A0A0D8HHH6"/>
<keyword evidence="3" id="KW-1185">Reference proteome</keyword>